<dbReference type="RefSeq" id="WP_221491515.1">
    <property type="nucleotide sequence ID" value="NZ_BAAAUI010000015.1"/>
</dbReference>
<evidence type="ECO:0000256" key="1">
    <source>
        <dbReference type="SAM" id="MobiDB-lite"/>
    </source>
</evidence>
<keyword evidence="3" id="KW-1185">Reference proteome</keyword>
<name>A0A7W7FT25_9PSEU</name>
<dbReference type="EMBL" id="JACHMH010000001">
    <property type="protein sequence ID" value="MBB4676580.1"/>
    <property type="molecule type" value="Genomic_DNA"/>
</dbReference>
<comment type="caution">
    <text evidence="2">The sequence shown here is derived from an EMBL/GenBank/DDBJ whole genome shotgun (WGS) entry which is preliminary data.</text>
</comment>
<sequence length="62" mass="7233">MDLNGWYYCLRHHEVEHGLGCKAAERMGPYPDQAAAERALEISRERNEAADAQRRKWDDDDD</sequence>
<dbReference type="AlphaFoldDB" id="A0A7W7FT25"/>
<gene>
    <name evidence="2" type="ORF">HNR67_002698</name>
</gene>
<reference evidence="2 3" key="1">
    <citation type="submission" date="2020-08" db="EMBL/GenBank/DDBJ databases">
        <title>Sequencing the genomes of 1000 actinobacteria strains.</title>
        <authorList>
            <person name="Klenk H.-P."/>
        </authorList>
    </citation>
    <scope>NUCLEOTIDE SEQUENCE [LARGE SCALE GENOMIC DNA]</scope>
    <source>
        <strain evidence="2 3">DSM 44230</strain>
    </source>
</reference>
<feature type="region of interest" description="Disordered" evidence="1">
    <location>
        <begin position="43"/>
        <end position="62"/>
    </location>
</feature>
<protein>
    <submittedName>
        <fullName evidence="2">Uncharacterized protein</fullName>
    </submittedName>
</protein>
<evidence type="ECO:0000313" key="3">
    <source>
        <dbReference type="Proteomes" id="UP000533598"/>
    </source>
</evidence>
<proteinExistence type="predicted"/>
<evidence type="ECO:0000313" key="2">
    <source>
        <dbReference type="EMBL" id="MBB4676580.1"/>
    </source>
</evidence>
<dbReference type="Proteomes" id="UP000533598">
    <property type="component" value="Unassembled WGS sequence"/>
</dbReference>
<accession>A0A7W7FT25</accession>
<organism evidence="2 3">
    <name type="scientific">Crossiella cryophila</name>
    <dbReference type="NCBI Taxonomy" id="43355"/>
    <lineage>
        <taxon>Bacteria</taxon>
        <taxon>Bacillati</taxon>
        <taxon>Actinomycetota</taxon>
        <taxon>Actinomycetes</taxon>
        <taxon>Pseudonocardiales</taxon>
        <taxon>Pseudonocardiaceae</taxon>
        <taxon>Crossiella</taxon>
    </lineage>
</organism>